<proteinExistence type="predicted"/>
<name>A0A8T2LWF1_ASTMX</name>
<evidence type="ECO:0000313" key="3">
    <source>
        <dbReference type="Proteomes" id="UP000752171"/>
    </source>
</evidence>
<dbReference type="AlphaFoldDB" id="A0A8T2LWF1"/>
<gene>
    <name evidence="2" type="ORF">AMEX_G10656</name>
</gene>
<protein>
    <recommendedName>
        <fullName evidence="4">Secreted protein</fullName>
    </recommendedName>
</protein>
<reference evidence="2 3" key="1">
    <citation type="submission" date="2021-07" db="EMBL/GenBank/DDBJ databases">
        <authorList>
            <person name="Imarazene B."/>
            <person name="Zahm M."/>
            <person name="Klopp C."/>
            <person name="Cabau C."/>
            <person name="Beille S."/>
            <person name="Jouanno E."/>
            <person name="Castinel A."/>
            <person name="Lluch J."/>
            <person name="Gil L."/>
            <person name="Kuchtly C."/>
            <person name="Lopez Roques C."/>
            <person name="Donnadieu C."/>
            <person name="Parrinello H."/>
            <person name="Journot L."/>
            <person name="Du K."/>
            <person name="Schartl M."/>
            <person name="Retaux S."/>
            <person name="Guiguen Y."/>
        </authorList>
    </citation>
    <scope>NUCLEOTIDE SEQUENCE [LARGE SCALE GENOMIC DNA]</scope>
    <source>
        <strain evidence="2">Pach_M1</strain>
        <tissue evidence="2">Testis</tissue>
    </source>
</reference>
<accession>A0A8T2LWF1</accession>
<dbReference type="Proteomes" id="UP000752171">
    <property type="component" value="Unassembled WGS sequence"/>
</dbReference>
<evidence type="ECO:0000313" key="2">
    <source>
        <dbReference type="EMBL" id="KAG9273885.1"/>
    </source>
</evidence>
<comment type="caution">
    <text evidence="2">The sequence shown here is derived from an EMBL/GenBank/DDBJ whole genome shotgun (WGS) entry which is preliminary data.</text>
</comment>
<organism evidence="2 3">
    <name type="scientific">Astyanax mexicanus</name>
    <name type="common">Blind cave fish</name>
    <name type="synonym">Astyanax fasciatus mexicanus</name>
    <dbReference type="NCBI Taxonomy" id="7994"/>
    <lineage>
        <taxon>Eukaryota</taxon>
        <taxon>Metazoa</taxon>
        <taxon>Chordata</taxon>
        <taxon>Craniata</taxon>
        <taxon>Vertebrata</taxon>
        <taxon>Euteleostomi</taxon>
        <taxon>Actinopterygii</taxon>
        <taxon>Neopterygii</taxon>
        <taxon>Teleostei</taxon>
        <taxon>Ostariophysi</taxon>
        <taxon>Characiformes</taxon>
        <taxon>Characoidei</taxon>
        <taxon>Acestrorhamphidae</taxon>
        <taxon>Acestrorhamphinae</taxon>
        <taxon>Astyanax</taxon>
    </lineage>
</organism>
<feature type="signal peptide" evidence="1">
    <location>
        <begin position="1"/>
        <end position="20"/>
    </location>
</feature>
<dbReference type="EMBL" id="JAICCE010000008">
    <property type="protein sequence ID" value="KAG9273885.1"/>
    <property type="molecule type" value="Genomic_DNA"/>
</dbReference>
<sequence length="90" mass="9713">MKGVVLILLLIPLFRSSSLAELVDRLQFTPPPGVQSQPVERGASDQPQYVSAYSVSPRLRRAAAPVVPKTPVRICTGCFSVIGDPTIPQQ</sequence>
<evidence type="ECO:0008006" key="4">
    <source>
        <dbReference type="Google" id="ProtNLM"/>
    </source>
</evidence>
<evidence type="ECO:0000256" key="1">
    <source>
        <dbReference type="SAM" id="SignalP"/>
    </source>
</evidence>
<feature type="chain" id="PRO_5035860707" description="Secreted protein" evidence="1">
    <location>
        <begin position="21"/>
        <end position="90"/>
    </location>
</feature>
<keyword evidence="1" id="KW-0732">Signal</keyword>